<comment type="caution">
    <text evidence="2">The sequence shown here is derived from an EMBL/GenBank/DDBJ whole genome shotgun (WGS) entry which is preliminary data.</text>
</comment>
<feature type="region of interest" description="Disordered" evidence="1">
    <location>
        <begin position="38"/>
        <end position="112"/>
    </location>
</feature>
<evidence type="ECO:0000313" key="2">
    <source>
        <dbReference type="EMBL" id="KAJ8321446.1"/>
    </source>
</evidence>
<feature type="compositionally biased region" description="Acidic residues" evidence="1">
    <location>
        <begin position="327"/>
        <end position="348"/>
    </location>
</feature>
<reference evidence="2 3" key="1">
    <citation type="submission" date="2022-12" db="EMBL/GenBank/DDBJ databases">
        <title>Chromosome-level genome of Tegillarca granosa.</title>
        <authorList>
            <person name="Kim J."/>
        </authorList>
    </citation>
    <scope>NUCLEOTIDE SEQUENCE [LARGE SCALE GENOMIC DNA]</scope>
    <source>
        <strain evidence="2">Teg-2019</strain>
        <tissue evidence="2">Adductor muscle</tissue>
    </source>
</reference>
<feature type="compositionally biased region" description="Polar residues" evidence="1">
    <location>
        <begin position="312"/>
        <end position="321"/>
    </location>
</feature>
<evidence type="ECO:0000256" key="1">
    <source>
        <dbReference type="SAM" id="MobiDB-lite"/>
    </source>
</evidence>
<keyword evidence="3" id="KW-1185">Reference proteome</keyword>
<evidence type="ECO:0008006" key="4">
    <source>
        <dbReference type="Google" id="ProtNLM"/>
    </source>
</evidence>
<feature type="region of interest" description="Disordered" evidence="1">
    <location>
        <begin position="465"/>
        <end position="487"/>
    </location>
</feature>
<dbReference type="PANTHER" id="PTHR33244">
    <property type="entry name" value="INTEGRASE CATALYTIC DOMAIN-CONTAINING PROTEIN-RELATED"/>
    <property type="match status" value="1"/>
</dbReference>
<gene>
    <name evidence="2" type="ORF">KUTeg_001004</name>
</gene>
<name>A0ABQ9FZ77_TEGGR</name>
<sequence length="526" mass="59778">MSNTKAGNEKIWKKSLMNFDAISVRRPKETKKIVYVTSKPNTPTYDRSRHEKNCKDQDHVRRVGNDAGGLRCHEETHQGSSKLSKNTPAKKTSKRKTSVTATPKPKKQRTLPKQFRCRRCMEVFDNRYDLWSHGMHQRSQVGSALQPVPWGKNPAHWEREDGTEDTNLRSSTQGPPLTPPPIPQQLQLIIAKIEDEPATEAINQQEANNETKSSLAGIKTALLDRFKDTHCDNSILKVKQHEHEAGCDYLNSSETESRGYINERTRHEGQTVAIRLSKQVKKLTKTVQENISLYNAKSGPRTRGSKGYRENLWQNQKQPVTSLGEVFNDEEEEEEEDGSSDFDNEEDTDVNHDNDNELELPLKPLVKDETVRIKLNGLLKPATVLEEVAPRSYKVRTEDGRYLRRNRKDLLKSNEGPIAHFEPNVLKADSSIADSDRSHDILTNSPEVLPSTNVRMPISIDNKPTIPVSNPIPPDKPHYVTKSGRQVKPKALHGIMRRPTSITPPPKRIKRKAPLDDVSLYIHRAR</sequence>
<feature type="compositionally biased region" description="Basic and acidic residues" evidence="1">
    <location>
        <begin position="46"/>
        <end position="64"/>
    </location>
</feature>
<feature type="region of interest" description="Disordered" evidence="1">
    <location>
        <begin position="140"/>
        <end position="181"/>
    </location>
</feature>
<feature type="compositionally biased region" description="Polar residues" evidence="1">
    <location>
        <begin position="78"/>
        <end position="90"/>
    </location>
</feature>
<evidence type="ECO:0000313" key="3">
    <source>
        <dbReference type="Proteomes" id="UP001217089"/>
    </source>
</evidence>
<dbReference type="PANTHER" id="PTHR33244:SF3">
    <property type="entry name" value="PEPTIDASE A2 DOMAIN-CONTAINING PROTEIN"/>
    <property type="match status" value="1"/>
</dbReference>
<organism evidence="2 3">
    <name type="scientific">Tegillarca granosa</name>
    <name type="common">Malaysian cockle</name>
    <name type="synonym">Anadara granosa</name>
    <dbReference type="NCBI Taxonomy" id="220873"/>
    <lineage>
        <taxon>Eukaryota</taxon>
        <taxon>Metazoa</taxon>
        <taxon>Spiralia</taxon>
        <taxon>Lophotrochozoa</taxon>
        <taxon>Mollusca</taxon>
        <taxon>Bivalvia</taxon>
        <taxon>Autobranchia</taxon>
        <taxon>Pteriomorphia</taxon>
        <taxon>Arcoida</taxon>
        <taxon>Arcoidea</taxon>
        <taxon>Arcidae</taxon>
        <taxon>Tegillarca</taxon>
    </lineage>
</organism>
<proteinExistence type="predicted"/>
<accession>A0ABQ9FZ77</accession>
<protein>
    <recommendedName>
        <fullName evidence="4">C2H2-type domain-containing protein</fullName>
    </recommendedName>
</protein>
<dbReference type="EMBL" id="JARBDR010000075">
    <property type="protein sequence ID" value="KAJ8321446.1"/>
    <property type="molecule type" value="Genomic_DNA"/>
</dbReference>
<feature type="region of interest" description="Disordered" evidence="1">
    <location>
        <begin position="294"/>
        <end position="358"/>
    </location>
</feature>
<dbReference type="Proteomes" id="UP001217089">
    <property type="component" value="Unassembled WGS sequence"/>
</dbReference>